<reference evidence="1 2" key="1">
    <citation type="submission" date="2018-07" db="EMBL/GenBank/DDBJ databases">
        <title>Complete genome sequence of Flavobacterium psychrolimnae LMG 22018.</title>
        <authorList>
            <person name="Kim D.-U."/>
        </authorList>
    </citation>
    <scope>NUCLEOTIDE SEQUENCE [LARGE SCALE GENOMIC DNA]</scope>
    <source>
        <strain evidence="1 2">LMG 22018</strain>
    </source>
</reference>
<comment type="caution">
    <text evidence="1">The sequence shown here is derived from an EMBL/GenBank/DDBJ whole genome shotgun (WGS) entry which is preliminary data.</text>
</comment>
<organism evidence="1 2">
    <name type="scientific">Flavobacterium psychrolimnae</name>
    <dbReference type="NCBI Taxonomy" id="249351"/>
    <lineage>
        <taxon>Bacteria</taxon>
        <taxon>Pseudomonadati</taxon>
        <taxon>Bacteroidota</taxon>
        <taxon>Flavobacteriia</taxon>
        <taxon>Flavobacteriales</taxon>
        <taxon>Flavobacteriaceae</taxon>
        <taxon>Flavobacterium</taxon>
    </lineage>
</organism>
<sequence length="68" mass="8005">MEICSAMVEKRIYLNVMDLSEFMQYVGHARGSADRFNLMLIERVEAFVKHETINMKLNVTYEQDKSET</sequence>
<gene>
    <name evidence="1" type="ORF">DR980_15450</name>
</gene>
<dbReference type="EMBL" id="QNUX01000018">
    <property type="protein sequence ID" value="RBN49034.1"/>
    <property type="molecule type" value="Genomic_DNA"/>
</dbReference>
<evidence type="ECO:0000313" key="2">
    <source>
        <dbReference type="Proteomes" id="UP000253676"/>
    </source>
</evidence>
<name>A0A366AYS4_9FLAO</name>
<dbReference type="Proteomes" id="UP000253676">
    <property type="component" value="Unassembled WGS sequence"/>
</dbReference>
<evidence type="ECO:0000313" key="1">
    <source>
        <dbReference type="EMBL" id="RBN49034.1"/>
    </source>
</evidence>
<protein>
    <submittedName>
        <fullName evidence="1">Uncharacterized protein</fullName>
    </submittedName>
</protein>
<accession>A0A366AYS4</accession>
<proteinExistence type="predicted"/>
<dbReference type="AlphaFoldDB" id="A0A366AYS4"/>
<keyword evidence="2" id="KW-1185">Reference proteome</keyword>